<accession>A0A3S2LWY1</accession>
<dbReference type="OrthoDB" id="413077at2759"/>
<keyword evidence="2" id="KW-1185">Reference proteome</keyword>
<reference evidence="1 2" key="1">
    <citation type="submission" date="2018-11" db="EMBL/GenBank/DDBJ databases">
        <authorList>
            <person name="Lopez-Roques C."/>
            <person name="Donnadieu C."/>
            <person name="Bouchez O."/>
            <person name="Klopp C."/>
            <person name="Cabau C."/>
            <person name="Zahm M."/>
        </authorList>
    </citation>
    <scope>NUCLEOTIDE SEQUENCE [LARGE SCALE GENOMIC DNA]</scope>
    <source>
        <strain evidence="1">RS831</strain>
        <tissue evidence="1">Whole body</tissue>
    </source>
</reference>
<dbReference type="EMBL" id="ML136681">
    <property type="protein sequence ID" value="RVE55509.1"/>
    <property type="molecule type" value="Genomic_DNA"/>
</dbReference>
<name>A0A3S2LWY1_ORYJA</name>
<organism evidence="1 2">
    <name type="scientific">Oryzias javanicus</name>
    <name type="common">Javanese ricefish</name>
    <name type="synonym">Aplocheilus javanicus</name>
    <dbReference type="NCBI Taxonomy" id="123683"/>
    <lineage>
        <taxon>Eukaryota</taxon>
        <taxon>Metazoa</taxon>
        <taxon>Chordata</taxon>
        <taxon>Craniata</taxon>
        <taxon>Vertebrata</taxon>
        <taxon>Euteleostomi</taxon>
        <taxon>Actinopterygii</taxon>
        <taxon>Neopterygii</taxon>
        <taxon>Teleostei</taxon>
        <taxon>Neoteleostei</taxon>
        <taxon>Acanthomorphata</taxon>
        <taxon>Ovalentaria</taxon>
        <taxon>Atherinomorphae</taxon>
        <taxon>Beloniformes</taxon>
        <taxon>Adrianichthyidae</taxon>
        <taxon>Oryziinae</taxon>
        <taxon>Oryzias</taxon>
    </lineage>
</organism>
<gene>
    <name evidence="1" type="ORF">OJAV_G00235560</name>
</gene>
<sequence>MHHLRSTVLRLRPVTAAQAARSGPTPAPAMLLKTTAAPEPSFTGTGANYVEEMYAAWRENPGASISPGTRFSRTLALELRRARPSGTPESSCWWGLSPAWRSWWRITWRCSHSSELIRYEDITWPSWTLWASAAWTLTTRPVPLTSRTLDWIPATWTECSGFLKPLSSEGRRAL</sequence>
<reference evidence="1 2" key="2">
    <citation type="submission" date="2019-01" db="EMBL/GenBank/DDBJ databases">
        <title>A chromosome length genome reference of the Java medaka (oryzias javanicus).</title>
        <authorList>
            <person name="Herpin A."/>
            <person name="Takehana Y."/>
            <person name="Naruse K."/>
            <person name="Ansai S."/>
            <person name="Kawaguchi M."/>
        </authorList>
    </citation>
    <scope>NUCLEOTIDE SEQUENCE [LARGE SCALE GENOMIC DNA]</scope>
    <source>
        <strain evidence="1">RS831</strain>
        <tissue evidence="1">Whole body</tissue>
    </source>
</reference>
<dbReference type="AlphaFoldDB" id="A0A3S2LWY1"/>
<evidence type="ECO:0000313" key="2">
    <source>
        <dbReference type="Proteomes" id="UP000283210"/>
    </source>
</evidence>
<protein>
    <submittedName>
        <fullName evidence="1">Uncharacterized protein</fullName>
    </submittedName>
</protein>
<evidence type="ECO:0000313" key="1">
    <source>
        <dbReference type="EMBL" id="RVE55509.1"/>
    </source>
</evidence>
<proteinExistence type="predicted"/>
<dbReference type="Proteomes" id="UP000283210">
    <property type="component" value="Unassembled WGS sequence"/>
</dbReference>